<evidence type="ECO:0000256" key="2">
    <source>
        <dbReference type="ARBA" id="ARBA00022729"/>
    </source>
</evidence>
<dbReference type="Gene3D" id="2.60.40.10">
    <property type="entry name" value="Immunoglobulins"/>
    <property type="match status" value="2"/>
</dbReference>
<dbReference type="SMART" id="SM00409">
    <property type="entry name" value="IG"/>
    <property type="match status" value="1"/>
</dbReference>
<dbReference type="GO" id="GO:0016020">
    <property type="term" value="C:membrane"/>
    <property type="evidence" value="ECO:0007669"/>
    <property type="project" value="UniProtKB-SubCell"/>
</dbReference>
<proteinExistence type="predicted"/>
<name>A0A671URQ1_SPAAU</name>
<protein>
    <submittedName>
        <fullName evidence="8">CD48 antigen-like</fullName>
    </submittedName>
</protein>
<feature type="domain" description="Ig-like" evidence="7">
    <location>
        <begin position="125"/>
        <end position="203"/>
    </location>
</feature>
<keyword evidence="4" id="KW-0325">Glycoprotein</keyword>
<dbReference type="InterPro" id="IPR015631">
    <property type="entry name" value="CD2/SLAM_rcpt"/>
</dbReference>
<dbReference type="AlphaFoldDB" id="A0A671URQ1"/>
<dbReference type="PANTHER" id="PTHR12080">
    <property type="entry name" value="SIGNALING LYMPHOCYTIC ACTIVATION MOLECULE"/>
    <property type="match status" value="1"/>
</dbReference>
<dbReference type="PROSITE" id="PS50835">
    <property type="entry name" value="IG_LIKE"/>
    <property type="match status" value="1"/>
</dbReference>
<evidence type="ECO:0000256" key="6">
    <source>
        <dbReference type="SAM" id="SignalP"/>
    </source>
</evidence>
<organism evidence="8 9">
    <name type="scientific">Sparus aurata</name>
    <name type="common">Gilthead sea bream</name>
    <dbReference type="NCBI Taxonomy" id="8175"/>
    <lineage>
        <taxon>Eukaryota</taxon>
        <taxon>Metazoa</taxon>
        <taxon>Chordata</taxon>
        <taxon>Craniata</taxon>
        <taxon>Vertebrata</taxon>
        <taxon>Euteleostomi</taxon>
        <taxon>Actinopterygii</taxon>
        <taxon>Neopterygii</taxon>
        <taxon>Teleostei</taxon>
        <taxon>Neoteleostei</taxon>
        <taxon>Acanthomorphata</taxon>
        <taxon>Eupercaria</taxon>
        <taxon>Spariformes</taxon>
        <taxon>Sparidae</taxon>
        <taxon>Sparus</taxon>
    </lineage>
</organism>
<dbReference type="InParanoid" id="A0A671URQ1"/>
<dbReference type="GeneTree" id="ENSGT00940000172777"/>
<feature type="signal peptide" evidence="6">
    <location>
        <begin position="1"/>
        <end position="18"/>
    </location>
</feature>
<feature type="chain" id="PRO_5025590200" evidence="6">
    <location>
        <begin position="19"/>
        <end position="280"/>
    </location>
</feature>
<dbReference type="OrthoDB" id="8958824at2759"/>
<evidence type="ECO:0000313" key="8">
    <source>
        <dbReference type="Ensembl" id="ENSSAUP00010016411.1"/>
    </source>
</evidence>
<keyword evidence="5" id="KW-1133">Transmembrane helix</keyword>
<sequence length="280" mass="30683">MRLQLICITILQVAMVESLKEVSGYLGDNVTLPSGADTSWNLSKIEWSIFPNNTWIATYRKGKESIERFYRYKGRLTLNTTTGDLTIHNLNRKDAMDYSVDFDNVQGQNIVNKVKLTVTERLQKPTIETAISGLTNGGCWVMLQCSSTDQDVDFTWQVKPPNVTVLNTQDPNGSSAVQVAFLNTTQSGVEFTCTSSRQKENISHSVSPKCSVSIKPSPTPAALTPPPERCRSGVAVFGGVVLGCLLSAVVMCVFGDKIIKAWDIIKGKLRPSNNTAETEG</sequence>
<dbReference type="InterPro" id="IPR036179">
    <property type="entry name" value="Ig-like_dom_sf"/>
</dbReference>
<evidence type="ECO:0000259" key="7">
    <source>
        <dbReference type="PROSITE" id="PS50835"/>
    </source>
</evidence>
<keyword evidence="9" id="KW-1185">Reference proteome</keyword>
<evidence type="ECO:0000313" key="9">
    <source>
        <dbReference type="Proteomes" id="UP000472265"/>
    </source>
</evidence>
<feature type="transmembrane region" description="Helical" evidence="5">
    <location>
        <begin position="234"/>
        <end position="254"/>
    </location>
</feature>
<dbReference type="GO" id="GO:0005911">
    <property type="term" value="C:cell-cell junction"/>
    <property type="evidence" value="ECO:0007669"/>
    <property type="project" value="TreeGrafter"/>
</dbReference>
<comment type="subcellular location">
    <subcellularLocation>
        <location evidence="1">Membrane</location>
    </subcellularLocation>
</comment>
<dbReference type="InterPro" id="IPR003599">
    <property type="entry name" value="Ig_sub"/>
</dbReference>
<keyword evidence="5" id="KW-0812">Transmembrane</keyword>
<reference evidence="8" key="1">
    <citation type="submission" date="2021-04" db="EMBL/GenBank/DDBJ databases">
        <authorList>
            <consortium name="Wellcome Sanger Institute Data Sharing"/>
        </authorList>
    </citation>
    <scope>NUCLEOTIDE SEQUENCE [LARGE SCALE GENOMIC DNA]</scope>
</reference>
<evidence type="ECO:0000256" key="1">
    <source>
        <dbReference type="ARBA" id="ARBA00004370"/>
    </source>
</evidence>
<evidence type="ECO:0000256" key="3">
    <source>
        <dbReference type="ARBA" id="ARBA00023136"/>
    </source>
</evidence>
<dbReference type="Ensembl" id="ENSSAUT00010017378.1">
    <property type="protein sequence ID" value="ENSSAUP00010016411.1"/>
    <property type="gene ID" value="ENSSAUG00010007563.1"/>
</dbReference>
<gene>
    <name evidence="8" type="primary">si:cabz01074946.1</name>
</gene>
<evidence type="ECO:0000256" key="4">
    <source>
        <dbReference type="ARBA" id="ARBA00023180"/>
    </source>
</evidence>
<dbReference type="Proteomes" id="UP000472265">
    <property type="component" value="Chromosome 10"/>
</dbReference>
<dbReference type="PANTHER" id="PTHR12080:SF59">
    <property type="entry name" value="HEPATIC AND GLIAL CELL ADHESION MOLECULE"/>
    <property type="match status" value="1"/>
</dbReference>
<dbReference type="SUPFAM" id="SSF48726">
    <property type="entry name" value="Immunoglobulin"/>
    <property type="match status" value="1"/>
</dbReference>
<dbReference type="FunCoup" id="A0A671URQ1">
    <property type="interactions" value="20"/>
</dbReference>
<evidence type="ECO:0000256" key="5">
    <source>
        <dbReference type="SAM" id="Phobius"/>
    </source>
</evidence>
<dbReference type="InterPro" id="IPR013783">
    <property type="entry name" value="Ig-like_fold"/>
</dbReference>
<dbReference type="InterPro" id="IPR007110">
    <property type="entry name" value="Ig-like_dom"/>
</dbReference>
<dbReference type="OMA" id="WIATYNN"/>
<reference evidence="8" key="2">
    <citation type="submission" date="2025-08" db="UniProtKB">
        <authorList>
            <consortium name="Ensembl"/>
        </authorList>
    </citation>
    <scope>IDENTIFICATION</scope>
</reference>
<keyword evidence="3 5" id="KW-0472">Membrane</keyword>
<reference evidence="8" key="3">
    <citation type="submission" date="2025-09" db="UniProtKB">
        <authorList>
            <consortium name="Ensembl"/>
        </authorList>
    </citation>
    <scope>IDENTIFICATION</scope>
</reference>
<keyword evidence="2 6" id="KW-0732">Signal</keyword>
<accession>A0A671URQ1</accession>